<dbReference type="SUPFAM" id="SSF56601">
    <property type="entry name" value="beta-lactamase/transpeptidase-like"/>
    <property type="match status" value="1"/>
</dbReference>
<feature type="chain" id="PRO_5008090113" description="Beta-lactamase-related domain-containing protein" evidence="1">
    <location>
        <begin position="20"/>
        <end position="463"/>
    </location>
</feature>
<organism evidence="3 4">
    <name type="scientific">Photobacterium jeanii</name>
    <dbReference type="NCBI Taxonomy" id="858640"/>
    <lineage>
        <taxon>Bacteria</taxon>
        <taxon>Pseudomonadati</taxon>
        <taxon>Pseudomonadota</taxon>
        <taxon>Gammaproteobacteria</taxon>
        <taxon>Vibrionales</taxon>
        <taxon>Vibrionaceae</taxon>
        <taxon>Photobacterium</taxon>
    </lineage>
</organism>
<accession>A0A178K873</accession>
<dbReference type="EMBL" id="LVHF01000029">
    <property type="protein sequence ID" value="OAN13175.1"/>
    <property type="molecule type" value="Genomic_DNA"/>
</dbReference>
<keyword evidence="1" id="KW-0732">Signal</keyword>
<dbReference type="PANTHER" id="PTHR43283:SF7">
    <property type="entry name" value="BETA-LACTAMASE-RELATED DOMAIN-CONTAINING PROTEIN"/>
    <property type="match status" value="1"/>
</dbReference>
<evidence type="ECO:0000313" key="3">
    <source>
        <dbReference type="EMBL" id="OAN13175.1"/>
    </source>
</evidence>
<dbReference type="STRING" id="858640.A3K86_16070"/>
<dbReference type="Pfam" id="PF00144">
    <property type="entry name" value="Beta-lactamase"/>
    <property type="match status" value="1"/>
</dbReference>
<gene>
    <name evidence="3" type="ORF">A3K86_16070</name>
</gene>
<evidence type="ECO:0000256" key="1">
    <source>
        <dbReference type="SAM" id="SignalP"/>
    </source>
</evidence>
<evidence type="ECO:0000313" key="4">
    <source>
        <dbReference type="Proteomes" id="UP000078503"/>
    </source>
</evidence>
<dbReference type="InterPro" id="IPR050789">
    <property type="entry name" value="Diverse_Enzym_Activities"/>
</dbReference>
<dbReference type="PANTHER" id="PTHR43283">
    <property type="entry name" value="BETA-LACTAMASE-RELATED"/>
    <property type="match status" value="1"/>
</dbReference>
<proteinExistence type="predicted"/>
<keyword evidence="4" id="KW-1185">Reference proteome</keyword>
<sequence length="463" mass="51108">MKKSLIALVVAMSAFNVNAVTYHEPVKDVEVGLNQFGAGIANWEMAHLGAFTYPDAHLYHKHAYIANNAKDKAPMVASDTQVDITKVQVFGGTKMMDLYSFMRDRANIHNFVLMDSEGKIMAEDYWNGTDINTANHAMSAGKSFTAMTAAIAMEKGYLNMSDPIEKWIPEFKGSPLEGATVQHFADMRAGVRTIDAKYDDENGYHWSMGEWSTWDWAMPLAAGYNGFDTDENGNQINKQGAHGRLDGIEDFLTVLADKVKLGNAHGEGYNYKCVNTEILGLATERAIKQATGQTFNEFMETELWTKGGFQTPLAVYSDLNHGRMPYSGGVNPTARDFALMAQIMSHGGKNFKGEQLVPKWFVDAVRDGNDEVRSAWAYKDNQEQVADPKGFYTNQFRTVHINGRKISAMVGVNGQYNVIDWTTGNTLSIFSSFGKASGPSMIATFFNVIDGAFTAAEAAQNVK</sequence>
<dbReference type="OrthoDB" id="9814204at2"/>
<feature type="domain" description="Beta-lactamase-related" evidence="2">
    <location>
        <begin position="133"/>
        <end position="341"/>
    </location>
</feature>
<evidence type="ECO:0000259" key="2">
    <source>
        <dbReference type="Pfam" id="PF00144"/>
    </source>
</evidence>
<name>A0A178K873_9GAMM</name>
<dbReference type="AlphaFoldDB" id="A0A178K873"/>
<dbReference type="Proteomes" id="UP000078503">
    <property type="component" value="Unassembled WGS sequence"/>
</dbReference>
<dbReference type="InterPro" id="IPR012338">
    <property type="entry name" value="Beta-lactam/transpept-like"/>
</dbReference>
<reference evidence="3 4" key="1">
    <citation type="submission" date="2016-03" db="EMBL/GenBank/DDBJ databases">
        <title>Photobacterium proteolyticum sp. nov. a protease producing bacterium isolated from ocean sediments of Laizhou Bay.</title>
        <authorList>
            <person name="Li Y."/>
        </authorList>
    </citation>
    <scope>NUCLEOTIDE SEQUENCE [LARGE SCALE GENOMIC DNA]</scope>
    <source>
        <strain evidence="3 4">R-40508</strain>
    </source>
</reference>
<comment type="caution">
    <text evidence="3">The sequence shown here is derived from an EMBL/GenBank/DDBJ whole genome shotgun (WGS) entry which is preliminary data.</text>
</comment>
<dbReference type="RefSeq" id="WP_068333365.1">
    <property type="nucleotide sequence ID" value="NZ_LVHF01000029.1"/>
</dbReference>
<dbReference type="InterPro" id="IPR001466">
    <property type="entry name" value="Beta-lactam-related"/>
</dbReference>
<dbReference type="Gene3D" id="3.40.710.10">
    <property type="entry name" value="DD-peptidase/beta-lactamase superfamily"/>
    <property type="match status" value="1"/>
</dbReference>
<feature type="signal peptide" evidence="1">
    <location>
        <begin position="1"/>
        <end position="19"/>
    </location>
</feature>
<protein>
    <recommendedName>
        <fullName evidence="2">Beta-lactamase-related domain-containing protein</fullName>
    </recommendedName>
</protein>